<accession>A0A0L0TAE7</accession>
<organism evidence="2 3">
    <name type="scientific">Allomyces macrogynus (strain ATCC 38327)</name>
    <name type="common">Allomyces javanicus var. macrogynus</name>
    <dbReference type="NCBI Taxonomy" id="578462"/>
    <lineage>
        <taxon>Eukaryota</taxon>
        <taxon>Fungi</taxon>
        <taxon>Fungi incertae sedis</taxon>
        <taxon>Blastocladiomycota</taxon>
        <taxon>Blastocladiomycetes</taxon>
        <taxon>Blastocladiales</taxon>
        <taxon>Blastocladiaceae</taxon>
        <taxon>Allomyces</taxon>
    </lineage>
</organism>
<dbReference type="EMBL" id="GG745374">
    <property type="protein sequence ID" value="KNE71793.1"/>
    <property type="molecule type" value="Genomic_DNA"/>
</dbReference>
<feature type="region of interest" description="Disordered" evidence="1">
    <location>
        <begin position="72"/>
        <end position="99"/>
    </location>
</feature>
<dbReference type="Proteomes" id="UP000054350">
    <property type="component" value="Unassembled WGS sequence"/>
</dbReference>
<gene>
    <name evidence="2" type="ORF">AMAG_20446</name>
</gene>
<feature type="region of interest" description="Disordered" evidence="1">
    <location>
        <begin position="161"/>
        <end position="223"/>
    </location>
</feature>
<dbReference type="VEuPathDB" id="FungiDB:AMAG_20446"/>
<feature type="compositionally biased region" description="Low complexity" evidence="1">
    <location>
        <begin position="76"/>
        <end position="86"/>
    </location>
</feature>
<feature type="compositionally biased region" description="Polar residues" evidence="1">
    <location>
        <begin position="185"/>
        <end position="202"/>
    </location>
</feature>
<protein>
    <submittedName>
        <fullName evidence="2">Uncharacterized protein</fullName>
    </submittedName>
</protein>
<feature type="compositionally biased region" description="Low complexity" evidence="1">
    <location>
        <begin position="118"/>
        <end position="137"/>
    </location>
</feature>
<sequence length="369" mass="38372">MADPTSTSSAVAKRPPMALPSKLAFAKWAVVATVANAAVDVTAADLSSLRALIMLAVRVVLMAALGSVLGDRRDQLSSLSSSPSSSTTNMRPLPSTTAAARPARVEFAPAHVEVAPVSVSVSPRPAPSKSSPTAPSSGHTRTDSGIDMSEDLADLDTTIDATDVPPARARGGGLVPTPPPARITTVASLPRTTAPASLPRQQRTSWPRTSRPTSTASALIAPTSPCPSLHPSVPVEVLVTPPAVPAMAVRRRGSTRKWATVMRAPIAEVAAPVPAWRQWVARWRGKVGRVLRRPGGAGAGAGVGVKRKRAGSRVGGMSRGCRIKGKGMKRLGSAVQRSWMPESMTVMGKSGMGQRGLVSRMRRAGSLIE</sequence>
<feature type="compositionally biased region" description="Low complexity" evidence="1">
    <location>
        <begin position="203"/>
        <end position="218"/>
    </location>
</feature>
<evidence type="ECO:0000313" key="2">
    <source>
        <dbReference type="EMBL" id="KNE71793.1"/>
    </source>
</evidence>
<reference evidence="2 3" key="1">
    <citation type="submission" date="2009-11" db="EMBL/GenBank/DDBJ databases">
        <title>Annotation of Allomyces macrogynus ATCC 38327.</title>
        <authorList>
            <consortium name="The Broad Institute Genome Sequencing Platform"/>
            <person name="Russ C."/>
            <person name="Cuomo C."/>
            <person name="Burger G."/>
            <person name="Gray M.W."/>
            <person name="Holland P.W.H."/>
            <person name="King N."/>
            <person name="Lang F.B.F."/>
            <person name="Roger A.J."/>
            <person name="Ruiz-Trillo I."/>
            <person name="Young S.K."/>
            <person name="Zeng Q."/>
            <person name="Gargeya S."/>
            <person name="Fitzgerald M."/>
            <person name="Haas B."/>
            <person name="Abouelleil A."/>
            <person name="Alvarado L."/>
            <person name="Arachchi H.M."/>
            <person name="Berlin A."/>
            <person name="Chapman S.B."/>
            <person name="Gearin G."/>
            <person name="Goldberg J."/>
            <person name="Griggs A."/>
            <person name="Gujja S."/>
            <person name="Hansen M."/>
            <person name="Heiman D."/>
            <person name="Howarth C."/>
            <person name="Larimer J."/>
            <person name="Lui A."/>
            <person name="MacDonald P.J.P."/>
            <person name="McCowen C."/>
            <person name="Montmayeur A."/>
            <person name="Murphy C."/>
            <person name="Neiman D."/>
            <person name="Pearson M."/>
            <person name="Priest M."/>
            <person name="Roberts A."/>
            <person name="Saif S."/>
            <person name="Shea T."/>
            <person name="Sisk P."/>
            <person name="Stolte C."/>
            <person name="Sykes S."/>
            <person name="Wortman J."/>
            <person name="Nusbaum C."/>
            <person name="Birren B."/>
        </authorList>
    </citation>
    <scope>NUCLEOTIDE SEQUENCE [LARGE SCALE GENOMIC DNA]</scope>
    <source>
        <strain evidence="2 3">ATCC 38327</strain>
    </source>
</reference>
<feature type="compositionally biased region" description="Polar residues" evidence="1">
    <location>
        <begin position="87"/>
        <end position="98"/>
    </location>
</feature>
<proteinExistence type="predicted"/>
<evidence type="ECO:0000256" key="1">
    <source>
        <dbReference type="SAM" id="MobiDB-lite"/>
    </source>
</evidence>
<keyword evidence="3" id="KW-1185">Reference proteome</keyword>
<reference evidence="3" key="2">
    <citation type="submission" date="2009-11" db="EMBL/GenBank/DDBJ databases">
        <title>The Genome Sequence of Allomyces macrogynus strain ATCC 38327.</title>
        <authorList>
            <consortium name="The Broad Institute Genome Sequencing Platform"/>
            <person name="Russ C."/>
            <person name="Cuomo C."/>
            <person name="Shea T."/>
            <person name="Young S.K."/>
            <person name="Zeng Q."/>
            <person name="Koehrsen M."/>
            <person name="Haas B."/>
            <person name="Borodovsky M."/>
            <person name="Guigo R."/>
            <person name="Alvarado L."/>
            <person name="Berlin A."/>
            <person name="Borenstein D."/>
            <person name="Chen Z."/>
            <person name="Engels R."/>
            <person name="Freedman E."/>
            <person name="Gellesch M."/>
            <person name="Goldberg J."/>
            <person name="Griggs A."/>
            <person name="Gujja S."/>
            <person name="Heiman D."/>
            <person name="Hepburn T."/>
            <person name="Howarth C."/>
            <person name="Jen D."/>
            <person name="Larson L."/>
            <person name="Lewis B."/>
            <person name="Mehta T."/>
            <person name="Park D."/>
            <person name="Pearson M."/>
            <person name="Roberts A."/>
            <person name="Saif S."/>
            <person name="Shenoy N."/>
            <person name="Sisk P."/>
            <person name="Stolte C."/>
            <person name="Sykes S."/>
            <person name="Walk T."/>
            <person name="White J."/>
            <person name="Yandava C."/>
            <person name="Burger G."/>
            <person name="Gray M.W."/>
            <person name="Holland P.W.H."/>
            <person name="King N."/>
            <person name="Lang F.B.F."/>
            <person name="Roger A.J."/>
            <person name="Ruiz-Trillo I."/>
            <person name="Lander E."/>
            <person name="Nusbaum C."/>
        </authorList>
    </citation>
    <scope>NUCLEOTIDE SEQUENCE [LARGE SCALE GENOMIC DNA]</scope>
    <source>
        <strain evidence="3">ATCC 38327</strain>
    </source>
</reference>
<name>A0A0L0TAE7_ALLM3</name>
<feature type="region of interest" description="Disordered" evidence="1">
    <location>
        <begin position="118"/>
        <end position="147"/>
    </location>
</feature>
<dbReference type="AlphaFoldDB" id="A0A0L0TAE7"/>
<feature type="region of interest" description="Disordered" evidence="1">
    <location>
        <begin position="298"/>
        <end position="319"/>
    </location>
</feature>
<evidence type="ECO:0000313" key="3">
    <source>
        <dbReference type="Proteomes" id="UP000054350"/>
    </source>
</evidence>